<protein>
    <submittedName>
        <fullName evidence="6">TetR family transcriptional regulator C-terminal domain-containing protein</fullName>
    </submittedName>
</protein>
<keyword evidence="3" id="KW-0804">Transcription</keyword>
<evidence type="ECO:0000313" key="7">
    <source>
        <dbReference type="Proteomes" id="UP001598673"/>
    </source>
</evidence>
<evidence type="ECO:0000256" key="4">
    <source>
        <dbReference type="PROSITE-ProRule" id="PRU00335"/>
    </source>
</evidence>
<proteinExistence type="predicted"/>
<dbReference type="SUPFAM" id="SSF48498">
    <property type="entry name" value="Tetracyclin repressor-like, C-terminal domain"/>
    <property type="match status" value="1"/>
</dbReference>
<feature type="domain" description="HTH tetR-type" evidence="5">
    <location>
        <begin position="4"/>
        <end position="64"/>
    </location>
</feature>
<dbReference type="EMBL" id="JBHXCV010000013">
    <property type="protein sequence ID" value="MFD6795488.1"/>
    <property type="molecule type" value="Genomic_DNA"/>
</dbReference>
<comment type="caution">
    <text evidence="6">The sequence shown here is derived from an EMBL/GenBank/DDBJ whole genome shotgun (WGS) entry which is preliminary data.</text>
</comment>
<keyword evidence="7" id="KW-1185">Reference proteome</keyword>
<dbReference type="Gene3D" id="1.10.357.10">
    <property type="entry name" value="Tetracycline Repressor, domain 2"/>
    <property type="match status" value="1"/>
</dbReference>
<evidence type="ECO:0000256" key="1">
    <source>
        <dbReference type="ARBA" id="ARBA00023015"/>
    </source>
</evidence>
<dbReference type="SUPFAM" id="SSF46689">
    <property type="entry name" value="Homeodomain-like"/>
    <property type="match status" value="1"/>
</dbReference>
<accession>A0ABW6G8L4</accession>
<dbReference type="Pfam" id="PF00440">
    <property type="entry name" value="TetR_N"/>
    <property type="match status" value="1"/>
</dbReference>
<dbReference type="PRINTS" id="PR00455">
    <property type="entry name" value="HTHTETR"/>
</dbReference>
<reference evidence="6 7" key="1">
    <citation type="submission" date="2024-09" db="EMBL/GenBank/DDBJ databases">
        <title>The Natural Products Discovery Center: Release of the First 8490 Sequenced Strains for Exploring Actinobacteria Biosynthetic Diversity.</title>
        <authorList>
            <person name="Kalkreuter E."/>
            <person name="Kautsar S.A."/>
            <person name="Yang D."/>
            <person name="Bader C.D."/>
            <person name="Teijaro C.N."/>
            <person name="Fluegel L."/>
            <person name="Davis C.M."/>
            <person name="Simpson J.R."/>
            <person name="Lauterbach L."/>
            <person name="Steele A.D."/>
            <person name="Gui C."/>
            <person name="Meng S."/>
            <person name="Li G."/>
            <person name="Viehrig K."/>
            <person name="Ye F."/>
            <person name="Su P."/>
            <person name="Kiefer A.F."/>
            <person name="Nichols A."/>
            <person name="Cepeda A.J."/>
            <person name="Yan W."/>
            <person name="Fan B."/>
            <person name="Jiang Y."/>
            <person name="Adhikari A."/>
            <person name="Zheng C.-J."/>
            <person name="Schuster L."/>
            <person name="Cowan T.M."/>
            <person name="Smanski M.J."/>
            <person name="Chevrette M.G."/>
            <person name="De Carvalho L.P.S."/>
            <person name="Shen B."/>
        </authorList>
    </citation>
    <scope>NUCLEOTIDE SEQUENCE [LARGE SCALE GENOMIC DNA]</scope>
    <source>
        <strain evidence="6 7">NPDC060353</strain>
    </source>
</reference>
<dbReference type="Proteomes" id="UP001598673">
    <property type="component" value="Unassembled WGS sequence"/>
</dbReference>
<evidence type="ECO:0000313" key="6">
    <source>
        <dbReference type="EMBL" id="MFD6795488.1"/>
    </source>
</evidence>
<keyword evidence="2 4" id="KW-0238">DNA-binding</keyword>
<dbReference type="PANTHER" id="PTHR47506:SF6">
    <property type="entry name" value="HTH-TYPE TRANSCRIPTIONAL REPRESSOR NEMR"/>
    <property type="match status" value="1"/>
</dbReference>
<organism evidence="6 7">
    <name type="scientific">Prauserella salsuginis</name>
    <dbReference type="NCBI Taxonomy" id="387889"/>
    <lineage>
        <taxon>Bacteria</taxon>
        <taxon>Bacillati</taxon>
        <taxon>Actinomycetota</taxon>
        <taxon>Actinomycetes</taxon>
        <taxon>Pseudonocardiales</taxon>
        <taxon>Pseudonocardiaceae</taxon>
        <taxon>Prauserella</taxon>
        <taxon>Prauserella salsuginis group</taxon>
    </lineage>
</organism>
<dbReference type="PROSITE" id="PS50977">
    <property type="entry name" value="HTH_TETR_2"/>
    <property type="match status" value="1"/>
</dbReference>
<name>A0ABW6G8L4_9PSEU</name>
<gene>
    <name evidence="6" type="ORF">ACFWGY_19315</name>
</gene>
<dbReference type="InterPro" id="IPR001647">
    <property type="entry name" value="HTH_TetR"/>
</dbReference>
<feature type="DNA-binding region" description="H-T-H motif" evidence="4">
    <location>
        <begin position="27"/>
        <end position="46"/>
    </location>
</feature>
<dbReference type="InterPro" id="IPR036271">
    <property type="entry name" value="Tet_transcr_reg_TetR-rel_C_sf"/>
</dbReference>
<evidence type="ECO:0000256" key="2">
    <source>
        <dbReference type="ARBA" id="ARBA00023125"/>
    </source>
</evidence>
<evidence type="ECO:0000259" key="5">
    <source>
        <dbReference type="PROSITE" id="PS50977"/>
    </source>
</evidence>
<keyword evidence="1" id="KW-0805">Transcription regulation</keyword>
<dbReference type="InterPro" id="IPR011075">
    <property type="entry name" value="TetR_C"/>
</dbReference>
<dbReference type="Pfam" id="PF16925">
    <property type="entry name" value="TetR_C_13"/>
    <property type="match status" value="1"/>
</dbReference>
<sequence length="191" mass="20621">MARTNVREKLIAAGLDVFHTQGFHGTSVQDITSAAGVPKGSFYNHFDGKEALAVATIHLYLSESPVQVLLDDSAGAPLDRLREHFDVLAQRLVDSEFTRGCIMGNFANEIADHSEPVRATLTAAFDAWTNLIAAVLAEAQEVGALSADTNTSDLANFIVNSWEGALTRARATKNAQPLRSFFDITFGVMLP</sequence>
<dbReference type="InterPro" id="IPR009057">
    <property type="entry name" value="Homeodomain-like_sf"/>
</dbReference>
<evidence type="ECO:0000256" key="3">
    <source>
        <dbReference type="ARBA" id="ARBA00023163"/>
    </source>
</evidence>
<dbReference type="RefSeq" id="WP_258938227.1">
    <property type="nucleotide sequence ID" value="NZ_JANBBF010000014.1"/>
</dbReference>
<dbReference type="PANTHER" id="PTHR47506">
    <property type="entry name" value="TRANSCRIPTIONAL REGULATORY PROTEIN"/>
    <property type="match status" value="1"/>
</dbReference>